<proteinExistence type="predicted"/>
<organism evidence="1 2">
    <name type="scientific">Candidozyma auris</name>
    <name type="common">Yeast</name>
    <name type="synonym">Candida auris</name>
    <dbReference type="NCBI Taxonomy" id="498019"/>
    <lineage>
        <taxon>Eukaryota</taxon>
        <taxon>Fungi</taxon>
        <taxon>Dikarya</taxon>
        <taxon>Ascomycota</taxon>
        <taxon>Saccharomycotina</taxon>
        <taxon>Pichiomycetes</taxon>
        <taxon>Metschnikowiaceae</taxon>
        <taxon>Candidozyma</taxon>
    </lineage>
</organism>
<dbReference type="Proteomes" id="UP000037122">
    <property type="component" value="Unassembled WGS sequence"/>
</dbReference>
<protein>
    <submittedName>
        <fullName evidence="1">Uncharacterized protein</fullName>
    </submittedName>
</protein>
<gene>
    <name evidence="1" type="ORF">QG37_00784</name>
</gene>
<evidence type="ECO:0000313" key="2">
    <source>
        <dbReference type="Proteomes" id="UP000037122"/>
    </source>
</evidence>
<comment type="caution">
    <text evidence="1">The sequence shown here is derived from an EMBL/GenBank/DDBJ whole genome shotgun (WGS) entry which is preliminary data.</text>
</comment>
<sequence length="70" mass="8035">MLLFLAAAFGFWEAFFTTIDGVFDGGCWWSEEFVTVGEASESCESCLPTEKPRNFRDEEFEFCLLREDSS</sequence>
<dbReference type="EMBL" id="LGST01000006">
    <property type="protein sequence ID" value="KNE02102.1"/>
    <property type="molecule type" value="Genomic_DNA"/>
</dbReference>
<reference evidence="2" key="1">
    <citation type="journal article" date="2015" name="BMC Genomics">
        <title>Draft genome of a commonly misdiagnosed multidrug resistant pathogen Candida auris.</title>
        <authorList>
            <person name="Chatterjee S."/>
            <person name="Alampalli S.V."/>
            <person name="Nageshan R.K."/>
            <person name="Chettiar S.T."/>
            <person name="Joshi S."/>
            <person name="Tatu U.S."/>
        </authorList>
    </citation>
    <scope>NUCLEOTIDE SEQUENCE [LARGE SCALE GENOMIC DNA]</scope>
    <source>
        <strain evidence="2">6684</strain>
    </source>
</reference>
<name>A0A0L0P6X4_CANAR</name>
<dbReference type="AlphaFoldDB" id="A0A0L0P6X4"/>
<dbReference type="VEuPathDB" id="FungiDB:QG37_00784"/>
<evidence type="ECO:0000313" key="1">
    <source>
        <dbReference type="EMBL" id="KNE02102.1"/>
    </source>
</evidence>
<accession>A0A0L0P6X4</accession>